<dbReference type="AlphaFoldDB" id="A0A1G2T6P1"/>
<proteinExistence type="predicted"/>
<keyword evidence="1" id="KW-0690">Ribosome biogenesis</keyword>
<dbReference type="Proteomes" id="UP000179264">
    <property type="component" value="Unassembled WGS sequence"/>
</dbReference>
<accession>A0A1G2T6P1</accession>
<evidence type="ECO:0000256" key="1">
    <source>
        <dbReference type="ARBA" id="ARBA00022517"/>
    </source>
</evidence>
<evidence type="ECO:0000313" key="2">
    <source>
        <dbReference type="EMBL" id="OHA92947.1"/>
    </source>
</evidence>
<dbReference type="SUPFAM" id="SSF89919">
    <property type="entry name" value="Ribosome-binding factor A, RbfA"/>
    <property type="match status" value="1"/>
</dbReference>
<evidence type="ECO:0008006" key="4">
    <source>
        <dbReference type="Google" id="ProtNLM"/>
    </source>
</evidence>
<dbReference type="InterPro" id="IPR000238">
    <property type="entry name" value="RbfA"/>
</dbReference>
<reference evidence="2 3" key="1">
    <citation type="journal article" date="2016" name="Nat. Commun.">
        <title>Thousands of microbial genomes shed light on interconnected biogeochemical processes in an aquifer system.</title>
        <authorList>
            <person name="Anantharaman K."/>
            <person name="Brown C.T."/>
            <person name="Hug L.A."/>
            <person name="Sharon I."/>
            <person name="Castelle C.J."/>
            <person name="Probst A.J."/>
            <person name="Thomas B.C."/>
            <person name="Singh A."/>
            <person name="Wilkins M.J."/>
            <person name="Karaoz U."/>
            <person name="Brodie E.L."/>
            <person name="Williams K.H."/>
            <person name="Hubbard S.S."/>
            <person name="Banfield J.F."/>
        </authorList>
    </citation>
    <scope>NUCLEOTIDE SEQUENCE [LARGE SCALE GENOMIC DNA]</scope>
</reference>
<sequence length="126" mass="14820">MWRNNKTNFQFLIFNFQTKAMSNRSEKITEILRDLGARFLLLHGNKSSLITVTRVVLTGDEKYATIFFTVFPENFEKTALEFAKRKRSEFKGFVKENSKLGRIPMMDFEIDLGEKNRQRIDSLLSE</sequence>
<gene>
    <name evidence="2" type="ORF">A2W58_03680</name>
</gene>
<comment type="caution">
    <text evidence="2">The sequence shown here is derived from an EMBL/GenBank/DDBJ whole genome shotgun (WGS) entry which is preliminary data.</text>
</comment>
<organism evidence="2 3">
    <name type="scientific">Candidatus Zambryskibacteria bacterium RIFCSPHIGHO2_02_38_10.5</name>
    <dbReference type="NCBI Taxonomy" id="1802742"/>
    <lineage>
        <taxon>Bacteria</taxon>
        <taxon>Candidatus Zambryskiibacteriota</taxon>
    </lineage>
</organism>
<dbReference type="EMBL" id="MHVL01000031">
    <property type="protein sequence ID" value="OHA92947.1"/>
    <property type="molecule type" value="Genomic_DNA"/>
</dbReference>
<dbReference type="Gene3D" id="3.30.300.20">
    <property type="match status" value="1"/>
</dbReference>
<protein>
    <recommendedName>
        <fullName evidence="4">Ribosome-binding factor A</fullName>
    </recommendedName>
</protein>
<evidence type="ECO:0000313" key="3">
    <source>
        <dbReference type="Proteomes" id="UP000179264"/>
    </source>
</evidence>
<name>A0A1G2T6P1_9BACT</name>
<dbReference type="InterPro" id="IPR023799">
    <property type="entry name" value="RbfA_dom_sf"/>
</dbReference>
<dbReference type="Pfam" id="PF02033">
    <property type="entry name" value="RBFA"/>
    <property type="match status" value="1"/>
</dbReference>
<dbReference type="InterPro" id="IPR015946">
    <property type="entry name" value="KH_dom-like_a/b"/>
</dbReference>
<dbReference type="GO" id="GO:0006364">
    <property type="term" value="P:rRNA processing"/>
    <property type="evidence" value="ECO:0007669"/>
    <property type="project" value="InterPro"/>
</dbReference>